<gene>
    <name evidence="1" type="ORF">Goklo_012562</name>
</gene>
<dbReference type="OrthoDB" id="1002495at2759"/>
<evidence type="ECO:0000313" key="1">
    <source>
        <dbReference type="EMBL" id="MBA0660562.1"/>
    </source>
</evidence>
<comment type="caution">
    <text evidence="1">The sequence shown here is derived from an EMBL/GenBank/DDBJ whole genome shotgun (WGS) entry which is preliminary data.</text>
</comment>
<dbReference type="Proteomes" id="UP000593573">
    <property type="component" value="Unassembled WGS sequence"/>
</dbReference>
<dbReference type="AlphaFoldDB" id="A0A7J8VDB9"/>
<evidence type="ECO:0000313" key="2">
    <source>
        <dbReference type="Proteomes" id="UP000593573"/>
    </source>
</evidence>
<dbReference type="EMBL" id="JABFAB010000009">
    <property type="protein sequence ID" value="MBA0660562.1"/>
    <property type="molecule type" value="Genomic_DNA"/>
</dbReference>
<proteinExistence type="predicted"/>
<reference evidence="1 2" key="1">
    <citation type="journal article" date="2019" name="Genome Biol. Evol.">
        <title>Insights into the evolution of the New World diploid cottons (Gossypium, subgenus Houzingenia) based on genome sequencing.</title>
        <authorList>
            <person name="Grover C.E."/>
            <person name="Arick M.A. 2nd"/>
            <person name="Thrash A."/>
            <person name="Conover J.L."/>
            <person name="Sanders W.S."/>
            <person name="Peterson D.G."/>
            <person name="Frelichowski J.E."/>
            <person name="Scheffler J.A."/>
            <person name="Scheffler B.E."/>
            <person name="Wendel J.F."/>
        </authorList>
    </citation>
    <scope>NUCLEOTIDE SEQUENCE [LARGE SCALE GENOMIC DNA]</scope>
    <source>
        <strain evidence="1">57</strain>
        <tissue evidence="1">Leaf</tissue>
    </source>
</reference>
<protein>
    <submittedName>
        <fullName evidence="1">Uncharacterized protein</fullName>
    </submittedName>
</protein>
<sequence>MVVAFTKLNGGLLIQFGDNTMVAPTSLMDGHSIQIGDNTIVAPISLNSDLETVLSWVVKRHQMSKGQGSGGKYVAVCNGKPFSKIIRDREGRFKKFCNARVPLSDSMNSIVELIRSQVEDKFEEKAMHKAITSREKSS</sequence>
<organism evidence="1 2">
    <name type="scientific">Gossypium klotzschianum</name>
    <dbReference type="NCBI Taxonomy" id="34286"/>
    <lineage>
        <taxon>Eukaryota</taxon>
        <taxon>Viridiplantae</taxon>
        <taxon>Streptophyta</taxon>
        <taxon>Embryophyta</taxon>
        <taxon>Tracheophyta</taxon>
        <taxon>Spermatophyta</taxon>
        <taxon>Magnoliopsida</taxon>
        <taxon>eudicotyledons</taxon>
        <taxon>Gunneridae</taxon>
        <taxon>Pentapetalae</taxon>
        <taxon>rosids</taxon>
        <taxon>malvids</taxon>
        <taxon>Malvales</taxon>
        <taxon>Malvaceae</taxon>
        <taxon>Malvoideae</taxon>
        <taxon>Gossypium</taxon>
    </lineage>
</organism>
<name>A0A7J8VDB9_9ROSI</name>
<accession>A0A7J8VDB9</accession>
<keyword evidence="2" id="KW-1185">Reference proteome</keyword>